<reference evidence="2" key="1">
    <citation type="submission" date="2023-06" db="EMBL/GenBank/DDBJ databases">
        <title>Genome-scale phylogeny and comparative genomics of the fungal order Sordariales.</title>
        <authorList>
            <consortium name="Lawrence Berkeley National Laboratory"/>
            <person name="Hensen N."/>
            <person name="Bonometti L."/>
            <person name="Westerberg I."/>
            <person name="Brannstrom I.O."/>
            <person name="Guillou S."/>
            <person name="Cros-Aarteil S."/>
            <person name="Calhoun S."/>
            <person name="Haridas S."/>
            <person name="Kuo A."/>
            <person name="Mondo S."/>
            <person name="Pangilinan J."/>
            <person name="Riley R."/>
            <person name="LaButti K."/>
            <person name="Andreopoulos B."/>
            <person name="Lipzen A."/>
            <person name="Chen C."/>
            <person name="Yanf M."/>
            <person name="Daum C."/>
            <person name="Ng V."/>
            <person name="Clum A."/>
            <person name="Steindorff A."/>
            <person name="Ohm R."/>
            <person name="Martin F."/>
            <person name="Silar P."/>
            <person name="Natvig D."/>
            <person name="Lalanne C."/>
            <person name="Gautier V."/>
            <person name="Ament-velasquez S.L."/>
            <person name="Kruys A."/>
            <person name="Hutchinson M.I."/>
            <person name="Powell A.J."/>
            <person name="Barry K."/>
            <person name="Miller A.N."/>
            <person name="Grigoriev I.V."/>
            <person name="Debuchy R."/>
            <person name="Gladieux P."/>
            <person name="Thoren M.H."/>
            <person name="Johannesson H."/>
        </authorList>
    </citation>
    <scope>NUCLEOTIDE SEQUENCE</scope>
    <source>
        <strain evidence="2">SMH2392-1A</strain>
    </source>
</reference>
<evidence type="ECO:0000313" key="2">
    <source>
        <dbReference type="EMBL" id="KAK0713654.1"/>
    </source>
</evidence>
<accession>A0AA40AD15</accession>
<feature type="transmembrane region" description="Helical" evidence="1">
    <location>
        <begin position="109"/>
        <end position="128"/>
    </location>
</feature>
<keyword evidence="1" id="KW-1133">Transmembrane helix</keyword>
<keyword evidence="1" id="KW-0812">Transmembrane</keyword>
<dbReference type="RefSeq" id="XP_060294977.1">
    <property type="nucleotide sequence ID" value="XM_060445742.1"/>
</dbReference>
<comment type="caution">
    <text evidence="2">The sequence shown here is derived from an EMBL/GenBank/DDBJ whole genome shotgun (WGS) entry which is preliminary data.</text>
</comment>
<protein>
    <submittedName>
        <fullName evidence="2">Uncharacterized protein</fullName>
    </submittedName>
</protein>
<gene>
    <name evidence="2" type="ORF">B0T26DRAFT_753744</name>
</gene>
<proteinExistence type="predicted"/>
<dbReference type="AlphaFoldDB" id="A0AA40AD15"/>
<sequence>MILRNLTSTTAPPGPALTTNWLEIDRPAPSDPAQAALACYATPYGVVGVVLRLLSVYCIGMLYRRRQTIHPLEDHRLKKKKLDYTFTGVGLGLSAYHLVVTLVRCSTPSGLVFLGASNLLFALAWAWASLYAAHSIGHDPPPAPAEDLSARTAWPSASSSSSSDRHYRRHARVGFAFPLTVLWGAGVVLAVAGVGMFIAYMQVDHGGSGAPPVLGPIVHDRRLVTLSAVFGVVAIILVVAVAAWPRSRDRTEKWQFWRAAAVVFNVLVPLYADAVLAIVSGNAAGFQVCTTAHGVGVGVVLCVLFYLGQALMFFQI</sequence>
<feature type="transmembrane region" description="Helical" evidence="1">
    <location>
        <begin position="256"/>
        <end position="279"/>
    </location>
</feature>
<feature type="transmembrane region" description="Helical" evidence="1">
    <location>
        <begin position="175"/>
        <end position="203"/>
    </location>
</feature>
<keyword evidence="3" id="KW-1185">Reference proteome</keyword>
<feature type="transmembrane region" description="Helical" evidence="1">
    <location>
        <begin position="223"/>
        <end position="244"/>
    </location>
</feature>
<feature type="transmembrane region" description="Helical" evidence="1">
    <location>
        <begin position="84"/>
        <end position="103"/>
    </location>
</feature>
<name>A0AA40AD15_9PEZI</name>
<evidence type="ECO:0000313" key="3">
    <source>
        <dbReference type="Proteomes" id="UP001172101"/>
    </source>
</evidence>
<keyword evidence="1" id="KW-0472">Membrane</keyword>
<dbReference type="EMBL" id="JAUIRO010000005">
    <property type="protein sequence ID" value="KAK0713654.1"/>
    <property type="molecule type" value="Genomic_DNA"/>
</dbReference>
<feature type="transmembrane region" description="Helical" evidence="1">
    <location>
        <begin position="44"/>
        <end position="63"/>
    </location>
</feature>
<dbReference type="Proteomes" id="UP001172101">
    <property type="component" value="Unassembled WGS sequence"/>
</dbReference>
<dbReference type="GeneID" id="85329012"/>
<organism evidence="2 3">
    <name type="scientific">Lasiosphaeria miniovina</name>
    <dbReference type="NCBI Taxonomy" id="1954250"/>
    <lineage>
        <taxon>Eukaryota</taxon>
        <taxon>Fungi</taxon>
        <taxon>Dikarya</taxon>
        <taxon>Ascomycota</taxon>
        <taxon>Pezizomycotina</taxon>
        <taxon>Sordariomycetes</taxon>
        <taxon>Sordariomycetidae</taxon>
        <taxon>Sordariales</taxon>
        <taxon>Lasiosphaeriaceae</taxon>
        <taxon>Lasiosphaeria</taxon>
    </lineage>
</organism>
<evidence type="ECO:0000256" key="1">
    <source>
        <dbReference type="SAM" id="Phobius"/>
    </source>
</evidence>
<feature type="transmembrane region" description="Helical" evidence="1">
    <location>
        <begin position="291"/>
        <end position="314"/>
    </location>
</feature>